<evidence type="ECO:0000256" key="1">
    <source>
        <dbReference type="ARBA" id="ARBA00022859"/>
    </source>
</evidence>
<reference evidence="4" key="2">
    <citation type="submission" date="2025-08" db="UniProtKB">
        <authorList>
            <consortium name="Ensembl"/>
        </authorList>
    </citation>
    <scope>IDENTIFICATION</scope>
</reference>
<organism evidence="4 5">
    <name type="scientific">Corvus moneduloides</name>
    <name type="common">New Caledonian crow</name>
    <dbReference type="NCBI Taxonomy" id="1196302"/>
    <lineage>
        <taxon>Eukaryota</taxon>
        <taxon>Metazoa</taxon>
        <taxon>Chordata</taxon>
        <taxon>Craniata</taxon>
        <taxon>Vertebrata</taxon>
        <taxon>Euteleostomi</taxon>
        <taxon>Archelosauria</taxon>
        <taxon>Archosauria</taxon>
        <taxon>Dinosauria</taxon>
        <taxon>Saurischia</taxon>
        <taxon>Theropoda</taxon>
        <taxon>Coelurosauria</taxon>
        <taxon>Aves</taxon>
        <taxon>Neognathae</taxon>
        <taxon>Neoaves</taxon>
        <taxon>Telluraves</taxon>
        <taxon>Australaves</taxon>
        <taxon>Passeriformes</taxon>
        <taxon>Corvoidea</taxon>
        <taxon>Corvidae</taxon>
        <taxon>Corvus</taxon>
    </lineage>
</organism>
<proteinExistence type="predicted"/>
<dbReference type="PANTHER" id="PTHR23266">
    <property type="entry name" value="IMMUNOGLOBULIN HEAVY CHAIN"/>
    <property type="match status" value="1"/>
</dbReference>
<dbReference type="Ensembl" id="ENSCMUT00000038316.1">
    <property type="protein sequence ID" value="ENSCMUP00000030061.1"/>
    <property type="gene ID" value="ENSCMUG00000017145.1"/>
</dbReference>
<dbReference type="Gene3D" id="2.60.40.10">
    <property type="entry name" value="Immunoglobulins"/>
    <property type="match status" value="1"/>
</dbReference>
<evidence type="ECO:0000313" key="5">
    <source>
        <dbReference type="Proteomes" id="UP000694553"/>
    </source>
</evidence>
<dbReference type="InterPro" id="IPR013106">
    <property type="entry name" value="Ig_V-set"/>
</dbReference>
<dbReference type="InterPro" id="IPR050199">
    <property type="entry name" value="IgHV"/>
</dbReference>
<evidence type="ECO:0000256" key="3">
    <source>
        <dbReference type="ARBA" id="ARBA00043265"/>
    </source>
</evidence>
<dbReference type="SUPFAM" id="SSF48726">
    <property type="entry name" value="Immunoglobulin"/>
    <property type="match status" value="1"/>
</dbReference>
<reference evidence="5" key="1">
    <citation type="submission" date="2019-10" db="EMBL/GenBank/DDBJ databases">
        <title>Corvus moneduloides (New Caledonian crow) genome, bCorMon1, primary haplotype.</title>
        <authorList>
            <person name="Rutz C."/>
            <person name="Fungtammasan C."/>
            <person name="Mountcastle J."/>
            <person name="Formenti G."/>
            <person name="Chow W."/>
            <person name="Howe K."/>
            <person name="Steele M.P."/>
            <person name="Fernandes J."/>
            <person name="Gilbert M.T.P."/>
            <person name="Fedrigo O."/>
            <person name="Jarvis E.D."/>
            <person name="Gemmell N."/>
        </authorList>
    </citation>
    <scope>NUCLEOTIDE SEQUENCE [LARGE SCALE GENOMIC DNA]</scope>
</reference>
<keyword evidence="3" id="KW-1280">Immunoglobulin</keyword>
<dbReference type="Proteomes" id="UP000694553">
    <property type="component" value="Unassembled WGS sequence"/>
</dbReference>
<keyword evidence="1" id="KW-0391">Immunity</keyword>
<keyword evidence="5" id="KW-1185">Reference proteome</keyword>
<sequence length="302" mass="31394">MTTIGSISPTSTSINSPSCNRFGAEIGGGILVPEAVHGQRHQALPVVPGDREPVPHRLRTPESAILVDTGDPFQRLPGFLAHPAHPEFAEVEAGCAAEEAQGPPGGLEVPPALQQGHGRPEPCGKKGRWGWAKLNHRPKSRLLAPHLHWGPQILTLGPKLAPLHLPSLLLLLLLVLVALPGLRAAVTLLESGGDLQPPGGSLRLLCRASGSGLARSHVLWIRQGPGAGLAFVAGISREGSEEYAASARGRFRIARDDGRGSVTLAMDGLRGEDSGAYFCAAHSGAGAGDGRIKTSGWSPGCA</sequence>
<dbReference type="InterPro" id="IPR036179">
    <property type="entry name" value="Ig-like_dom_sf"/>
</dbReference>
<dbReference type="GO" id="GO:0002250">
    <property type="term" value="P:adaptive immune response"/>
    <property type="evidence" value="ECO:0007669"/>
    <property type="project" value="UniProtKB-KW"/>
</dbReference>
<dbReference type="InterPro" id="IPR007110">
    <property type="entry name" value="Ig-like_dom"/>
</dbReference>
<dbReference type="AlphaFoldDB" id="A0A8U7NP25"/>
<evidence type="ECO:0000256" key="2">
    <source>
        <dbReference type="ARBA" id="ARBA00023130"/>
    </source>
</evidence>
<dbReference type="InterPro" id="IPR013783">
    <property type="entry name" value="Ig-like_fold"/>
</dbReference>
<dbReference type="SMART" id="SM00406">
    <property type="entry name" value="IGv"/>
    <property type="match status" value="1"/>
</dbReference>
<dbReference type="PROSITE" id="PS50835">
    <property type="entry name" value="IG_LIKE"/>
    <property type="match status" value="1"/>
</dbReference>
<dbReference type="Pfam" id="PF07686">
    <property type="entry name" value="V-set"/>
    <property type="match status" value="1"/>
</dbReference>
<name>A0A8U7NP25_CORMO</name>
<dbReference type="GO" id="GO:0019814">
    <property type="term" value="C:immunoglobulin complex"/>
    <property type="evidence" value="ECO:0007669"/>
    <property type="project" value="UniProtKB-KW"/>
</dbReference>
<evidence type="ECO:0000313" key="4">
    <source>
        <dbReference type="Ensembl" id="ENSCMUP00000030061.1"/>
    </source>
</evidence>
<reference evidence="4" key="3">
    <citation type="submission" date="2025-09" db="UniProtKB">
        <authorList>
            <consortium name="Ensembl"/>
        </authorList>
    </citation>
    <scope>IDENTIFICATION</scope>
</reference>
<accession>A0A8U7NP25</accession>
<dbReference type="GO" id="GO:0005576">
    <property type="term" value="C:extracellular region"/>
    <property type="evidence" value="ECO:0007669"/>
    <property type="project" value="UniProtKB-ARBA"/>
</dbReference>
<keyword evidence="2" id="KW-1064">Adaptive immunity</keyword>
<protein>
    <submittedName>
        <fullName evidence="4">Uncharacterized protein</fullName>
    </submittedName>
</protein>